<dbReference type="InterPro" id="IPR008928">
    <property type="entry name" value="6-hairpin_glycosidase_sf"/>
</dbReference>
<keyword evidence="3" id="KW-1185">Reference proteome</keyword>
<dbReference type="InterPro" id="IPR036249">
    <property type="entry name" value="Thioredoxin-like_sf"/>
</dbReference>
<evidence type="ECO:0000259" key="1">
    <source>
        <dbReference type="Pfam" id="PF03190"/>
    </source>
</evidence>
<dbReference type="InterPro" id="IPR004879">
    <property type="entry name" value="Ssp411-like_TRX"/>
</dbReference>
<dbReference type="EMBL" id="JALBUF010000008">
    <property type="protein sequence ID" value="MCI0184128.1"/>
    <property type="molecule type" value="Genomic_DNA"/>
</dbReference>
<dbReference type="AlphaFoldDB" id="A0A9X1VA01"/>
<evidence type="ECO:0000313" key="2">
    <source>
        <dbReference type="EMBL" id="MCI0184128.1"/>
    </source>
</evidence>
<dbReference type="SUPFAM" id="SSF52833">
    <property type="entry name" value="Thioredoxin-like"/>
    <property type="match status" value="1"/>
</dbReference>
<name>A0A9X1VA01_9BACL</name>
<protein>
    <recommendedName>
        <fullName evidence="1">Spermatogenesis-associated protein 20-like TRX domain-containing protein</fullName>
    </recommendedName>
</protein>
<comment type="caution">
    <text evidence="2">The sequence shown here is derived from an EMBL/GenBank/DDBJ whole genome shotgun (WGS) entry which is preliminary data.</text>
</comment>
<dbReference type="PANTHER" id="PTHR42899">
    <property type="entry name" value="SPERMATOGENESIS-ASSOCIATED PROTEIN 20"/>
    <property type="match status" value="1"/>
</dbReference>
<sequence length="634" mass="73075">MEHESFEDEKVAKILNEQFVSIKVDREERPDIDQIYMGVCQAMTGQGGWPLTIVMTPEKGPFFAGTYFPKDRKYGRAGLLDLLPRISEIWNHERSKAKEIAANIESDLNRVQSQHSHVDPEKGVLEKAYEDYKQKFDERFGGFGQAPKFPSPHNLLFLLRHYELTQESKALHMVTTTLKSMYAGGIWDHIGFGFARYSTDDQWLVPHFEKMLYDNAMLAHAYLEAYQITGEPLFRQVCRQLFEYIEREMTSDEGGFYSAQDADSEGVEGKFYVFSPSEIEGIIGNRSQADKFCSHFNITMQGNFEEGSIPNLLHTERSEWMLTPEGKGAGETSYSQMEMEREKVFAYRNQRVHPHKDDKILTSWNALMIGALAKGARILGEDHWLQLAMDALHFIYAKLVREDGRLLARYRDGEAKHLAYLDDYVFLAASELELHDTTHDFSHAQQAMHWMREAKRLFYDEEHGGFFFYGSDGEVLLTRPKEIYDGALPSGNSMAYYVLEKLSLMTGNEEWTELAKTQIHAFYKQVQEYPSGYAQFLMGLQLHVYPTQEIVIAASSYEEAKPFLSLVDKVYLPQSVTILRTEKNRDLVAEACPYTADQTPKDNRTTAYFCESFACQQPMVDEQEFLAWITNRHI</sequence>
<accession>A0A9X1VA01</accession>
<dbReference type="PIRSF" id="PIRSF006402">
    <property type="entry name" value="UCP006402_thioredoxin"/>
    <property type="match status" value="1"/>
</dbReference>
<dbReference type="SUPFAM" id="SSF48208">
    <property type="entry name" value="Six-hairpin glycosidases"/>
    <property type="match status" value="1"/>
</dbReference>
<proteinExistence type="predicted"/>
<dbReference type="InterPro" id="IPR012341">
    <property type="entry name" value="6hp_glycosidase-like_sf"/>
</dbReference>
<organism evidence="2 3">
    <name type="scientific">Sulfoacidibacillus ferrooxidans</name>
    <dbReference type="NCBI Taxonomy" id="2005001"/>
    <lineage>
        <taxon>Bacteria</taxon>
        <taxon>Bacillati</taxon>
        <taxon>Bacillota</taxon>
        <taxon>Bacilli</taxon>
        <taxon>Bacillales</taxon>
        <taxon>Alicyclobacillaceae</taxon>
        <taxon>Sulfoacidibacillus</taxon>
    </lineage>
</organism>
<reference evidence="2" key="1">
    <citation type="submission" date="2022-03" db="EMBL/GenBank/DDBJ databases">
        <title>Draft Genome Sequence of Firmicute Strain S0AB, a Heterotrophic Iron/Sulfur-Oxidizing Extreme Acidophile.</title>
        <authorList>
            <person name="Vergara E."/>
            <person name="Pakostova E."/>
            <person name="Johnson D.B."/>
            <person name="Holmes D.S."/>
        </authorList>
    </citation>
    <scope>NUCLEOTIDE SEQUENCE</scope>
    <source>
        <strain evidence="2">S0AB</strain>
    </source>
</reference>
<gene>
    <name evidence="2" type="ORF">MM817_02423</name>
</gene>
<feature type="domain" description="Spermatogenesis-associated protein 20-like TRX" evidence="1">
    <location>
        <begin position="1"/>
        <end position="108"/>
    </location>
</feature>
<dbReference type="Pfam" id="PF03190">
    <property type="entry name" value="Thioredox_DsbH"/>
    <property type="match status" value="1"/>
</dbReference>
<dbReference type="PANTHER" id="PTHR42899:SF1">
    <property type="entry name" value="SPERMATOGENESIS-ASSOCIATED PROTEIN 20"/>
    <property type="match status" value="1"/>
</dbReference>
<dbReference type="Proteomes" id="UP001139263">
    <property type="component" value="Unassembled WGS sequence"/>
</dbReference>
<evidence type="ECO:0000313" key="3">
    <source>
        <dbReference type="Proteomes" id="UP001139263"/>
    </source>
</evidence>
<dbReference type="GO" id="GO:0005975">
    <property type="term" value="P:carbohydrate metabolic process"/>
    <property type="evidence" value="ECO:0007669"/>
    <property type="project" value="InterPro"/>
</dbReference>
<dbReference type="Gene3D" id="1.50.10.10">
    <property type="match status" value="1"/>
</dbReference>
<dbReference type="Gene3D" id="3.40.30.10">
    <property type="entry name" value="Glutaredoxin"/>
    <property type="match status" value="1"/>
</dbReference>
<dbReference type="InterPro" id="IPR024705">
    <property type="entry name" value="Ssp411"/>
</dbReference>